<organism evidence="2 3">
    <name type="scientific">Plectus sambesii</name>
    <dbReference type="NCBI Taxonomy" id="2011161"/>
    <lineage>
        <taxon>Eukaryota</taxon>
        <taxon>Metazoa</taxon>
        <taxon>Ecdysozoa</taxon>
        <taxon>Nematoda</taxon>
        <taxon>Chromadorea</taxon>
        <taxon>Plectida</taxon>
        <taxon>Plectina</taxon>
        <taxon>Plectoidea</taxon>
        <taxon>Plectidae</taxon>
        <taxon>Plectus</taxon>
    </lineage>
</organism>
<dbReference type="Proteomes" id="UP000887566">
    <property type="component" value="Unplaced"/>
</dbReference>
<accession>A0A914XDV1</accession>
<dbReference type="WBParaSite" id="PSAMB.scaffold7605size7389.g30295.t1">
    <property type="protein sequence ID" value="PSAMB.scaffold7605size7389.g30295.t1"/>
    <property type="gene ID" value="PSAMB.scaffold7605size7389.g30295"/>
</dbReference>
<dbReference type="InterPro" id="IPR043502">
    <property type="entry name" value="DNA/RNA_pol_sf"/>
</dbReference>
<dbReference type="CDD" id="cd01650">
    <property type="entry name" value="RT_nLTR_like"/>
    <property type="match status" value="1"/>
</dbReference>
<dbReference type="PROSITE" id="PS50878">
    <property type="entry name" value="RT_POL"/>
    <property type="match status" value="1"/>
</dbReference>
<dbReference type="PANTHER" id="PTHR47027:SF25">
    <property type="entry name" value="REVERSE TRANSCRIPTASE DOMAIN-CONTAINING PROTEIN"/>
    <property type="match status" value="1"/>
</dbReference>
<sequence>MVGKSQPPPPRGTGWATGHTGQRRLWWRGVGLATRPSCYYIATETTRNLSSNRTIGGEIDQTPVTVADQSQMAVQRLMQGRLLDAKNPTSIATWNVRTLYQTGKLAQVLREFDNYRLDILGISEMRWTNSGKMISEEKTVLYSGHQSDHARGVGIVMSKKAAASMISWRPASERIIAARFKGAHTKITFIQIYAPTEDASDDNKDAFYEDLAAELRQTPHHDMVILAGDFNAQIGPDRSGFEHTIGLHGSATTTNDNGYRLLSLCAAHGLAVSNTYFPHKRIHKMTWKAPGARGVRNEIDYVCVSNSFRSSILDVRSYRGADVGTDHFLLAARCRLRLRRQPPKDQRPKPFDVVKLKDPEFKRKFNVAVRNRFELLTPSADVEAQWTNYRDALTAAAEETIGRRRGTFRERWIQERSWKLIDERRLAKHARDQAHGEAEQANAEERYSNLDRQVKRSCRRDKRDWIERITEEAQLAANRNDSKTLYRIVREVSGSSTGRGIPITDRNGRTLLTQEEREKRWVEHFSQVLNQPAPTTAFDPGKLDPAPDLPVELGQITAYETKKAMKALKSGKAAGIDDIPPELIKHGDAAHVESLTNLLNSCWTARVVPKEWRSGVIVTLPKKGDLSKCDNWRGITLLSVPGKILSIVLLQRLQSAVDERLREEQAGFRRGRSCTEQIFVLRQVIEQTLEYQQRLSLNFIDFVKAFDSIHRDTLWKIARTYGIPAAFIEIFQNLYNGSRCCVRTEDGTTDYFTIKSGVRQGCILSPMLFLLAIDFVNRNAIDSTRLGLEWTANRLLADLDFADDVALFGQTHPALRDLTGALERSAACVGLRISDQKTKIIRVGYMRTPPRITINGNQVEELQEFTYLGSVIAADGDATRDVTRRIGKAFAVFQRLRSIWNSASLSLHLKLRLFSTIVLPTALYAAETWKKTVAIDRKLDVFQQRCLRRILKISYRD</sequence>
<reference evidence="3" key="1">
    <citation type="submission" date="2022-11" db="UniProtKB">
        <authorList>
            <consortium name="WormBaseParasite"/>
        </authorList>
    </citation>
    <scope>IDENTIFICATION</scope>
</reference>
<keyword evidence="2" id="KW-1185">Reference proteome</keyword>
<dbReference type="Pfam" id="PF00078">
    <property type="entry name" value="RVT_1"/>
    <property type="match status" value="1"/>
</dbReference>
<dbReference type="CDD" id="cd09076">
    <property type="entry name" value="L1-EN"/>
    <property type="match status" value="1"/>
</dbReference>
<dbReference type="SUPFAM" id="SSF56219">
    <property type="entry name" value="DNase I-like"/>
    <property type="match status" value="1"/>
</dbReference>
<feature type="domain" description="Reverse transcriptase" evidence="1">
    <location>
        <begin position="601"/>
        <end position="872"/>
    </location>
</feature>
<evidence type="ECO:0000313" key="2">
    <source>
        <dbReference type="Proteomes" id="UP000887566"/>
    </source>
</evidence>
<evidence type="ECO:0000313" key="3">
    <source>
        <dbReference type="WBParaSite" id="PSAMB.scaffold7605size7389.g30295.t1"/>
    </source>
</evidence>
<dbReference type="PANTHER" id="PTHR47027">
    <property type="entry name" value="REVERSE TRANSCRIPTASE DOMAIN-CONTAINING PROTEIN"/>
    <property type="match status" value="1"/>
</dbReference>
<dbReference type="AlphaFoldDB" id="A0A914XDV1"/>
<name>A0A914XDV1_9BILA</name>
<dbReference type="Gene3D" id="3.60.10.10">
    <property type="entry name" value="Endonuclease/exonuclease/phosphatase"/>
    <property type="match status" value="1"/>
</dbReference>
<dbReference type="InterPro" id="IPR036691">
    <property type="entry name" value="Endo/exonu/phosph_ase_sf"/>
</dbReference>
<dbReference type="InterPro" id="IPR005135">
    <property type="entry name" value="Endo/exonuclease/phosphatase"/>
</dbReference>
<dbReference type="GO" id="GO:0003824">
    <property type="term" value="F:catalytic activity"/>
    <property type="evidence" value="ECO:0007669"/>
    <property type="project" value="InterPro"/>
</dbReference>
<proteinExistence type="predicted"/>
<protein>
    <submittedName>
        <fullName evidence="3">Reverse transcriptase domain-containing protein</fullName>
    </submittedName>
</protein>
<dbReference type="Pfam" id="PF03372">
    <property type="entry name" value="Exo_endo_phos"/>
    <property type="match status" value="1"/>
</dbReference>
<dbReference type="SUPFAM" id="SSF56672">
    <property type="entry name" value="DNA/RNA polymerases"/>
    <property type="match status" value="1"/>
</dbReference>
<evidence type="ECO:0000259" key="1">
    <source>
        <dbReference type="PROSITE" id="PS50878"/>
    </source>
</evidence>
<dbReference type="InterPro" id="IPR000477">
    <property type="entry name" value="RT_dom"/>
</dbReference>